<evidence type="ECO:0000313" key="1">
    <source>
        <dbReference type="EMBL" id="DAF93540.1"/>
    </source>
</evidence>
<name>A0A8S5UGI0_9CAUD</name>
<protein>
    <submittedName>
        <fullName evidence="1">Uncharacterized protein</fullName>
    </submittedName>
</protein>
<dbReference type="EMBL" id="BK016086">
    <property type="protein sequence ID" value="DAF93540.1"/>
    <property type="molecule type" value="Genomic_DNA"/>
</dbReference>
<reference evidence="1" key="1">
    <citation type="journal article" date="2021" name="Proc. Natl. Acad. Sci. U.S.A.">
        <title>A Catalog of Tens of Thousands of Viruses from Human Metagenomes Reveals Hidden Associations with Chronic Diseases.</title>
        <authorList>
            <person name="Tisza M.J."/>
            <person name="Buck C.B."/>
        </authorList>
    </citation>
    <scope>NUCLEOTIDE SEQUENCE</scope>
    <source>
        <strain evidence="1">Ctshb19</strain>
    </source>
</reference>
<proteinExistence type="predicted"/>
<sequence length="169" mass="19098">MLFSYESAVREMQRMNANGGNGTYSISKRWYGWVVVEDVRLIPKPPEPPKMQNFVLMYPHAACLRIIAENAARHSKQVVTPERIAQYVDFLLTKAFKIQGFVAIKMECNGLPPMAYREPAEEIFSVDEKGNLKSIKSRMASKHAHVAAYAALAEVFPKFTLTMAEKKDG</sequence>
<organism evidence="1">
    <name type="scientific">Myoviridae sp. ctshb19</name>
    <dbReference type="NCBI Taxonomy" id="2825194"/>
    <lineage>
        <taxon>Viruses</taxon>
        <taxon>Duplodnaviria</taxon>
        <taxon>Heunggongvirae</taxon>
        <taxon>Uroviricota</taxon>
        <taxon>Caudoviricetes</taxon>
    </lineage>
</organism>
<accession>A0A8S5UGI0</accession>